<keyword evidence="2" id="KW-1185">Reference proteome</keyword>
<dbReference type="RefSeq" id="WP_379678767.1">
    <property type="nucleotide sequence ID" value="NZ_JBHLWP010000009.1"/>
</dbReference>
<accession>A0ABV6FEK0</accession>
<evidence type="ECO:0000313" key="1">
    <source>
        <dbReference type="EMBL" id="MFC0251941.1"/>
    </source>
</evidence>
<gene>
    <name evidence="1" type="ORF">ACFFJK_08575</name>
</gene>
<name>A0ABV6FEK0_9BURK</name>
<protein>
    <submittedName>
        <fullName evidence="1">Uncharacterized protein</fullName>
    </submittedName>
</protein>
<evidence type="ECO:0000313" key="2">
    <source>
        <dbReference type="Proteomes" id="UP001589773"/>
    </source>
</evidence>
<dbReference type="EMBL" id="JBHLWP010000009">
    <property type="protein sequence ID" value="MFC0251941.1"/>
    <property type="molecule type" value="Genomic_DNA"/>
</dbReference>
<dbReference type="Proteomes" id="UP001589773">
    <property type="component" value="Unassembled WGS sequence"/>
</dbReference>
<reference evidence="1 2" key="1">
    <citation type="submission" date="2024-09" db="EMBL/GenBank/DDBJ databases">
        <authorList>
            <person name="Sun Q."/>
            <person name="Mori K."/>
        </authorList>
    </citation>
    <scope>NUCLEOTIDE SEQUENCE [LARGE SCALE GENOMIC DNA]</scope>
    <source>
        <strain evidence="1 2">CCM 7792</strain>
    </source>
</reference>
<sequence length="48" mass="5084">MYKRIFPPKGGTDATRRPVAAGVAPAKFPGADARKVLARTGTPVPVHR</sequence>
<proteinExistence type="predicted"/>
<comment type="caution">
    <text evidence="1">The sequence shown here is derived from an EMBL/GenBank/DDBJ whole genome shotgun (WGS) entry which is preliminary data.</text>
</comment>
<organism evidence="1 2">
    <name type="scientific">Massilia consociata</name>
    <dbReference type="NCBI Taxonomy" id="760117"/>
    <lineage>
        <taxon>Bacteria</taxon>
        <taxon>Pseudomonadati</taxon>
        <taxon>Pseudomonadota</taxon>
        <taxon>Betaproteobacteria</taxon>
        <taxon>Burkholderiales</taxon>
        <taxon>Oxalobacteraceae</taxon>
        <taxon>Telluria group</taxon>
        <taxon>Massilia</taxon>
    </lineage>
</organism>